<reference evidence="1 2" key="1">
    <citation type="submission" date="2023-12" db="EMBL/GenBank/DDBJ databases">
        <title>Genomic sequences of Capnocytophaga and Parvimonas strains.</title>
        <authorList>
            <person name="Watt R.M."/>
            <person name="Wang M."/>
            <person name="Yang T."/>
            <person name="Tong W.M."/>
        </authorList>
    </citation>
    <scope>NUCLEOTIDE SEQUENCE [LARGE SCALE GENOMIC DNA]</scope>
    <source>
        <strain evidence="1 2">CCUG 13096</strain>
    </source>
</reference>
<dbReference type="InterPro" id="IPR028963">
    <property type="entry name" value="Imm9"/>
</dbReference>
<keyword evidence="2" id="KW-1185">Reference proteome</keyword>
<dbReference type="Proteomes" id="UP001311730">
    <property type="component" value="Unassembled WGS sequence"/>
</dbReference>
<evidence type="ECO:0000313" key="1">
    <source>
        <dbReference type="EMBL" id="MEB3076016.1"/>
    </source>
</evidence>
<proteinExistence type="predicted"/>
<dbReference type="RefSeq" id="WP_323984101.1">
    <property type="nucleotide sequence ID" value="NZ_JAYKBW010000014.1"/>
</dbReference>
<sequence length="162" mass="18857">MDEEVKVCLQVEIPRLREDVNIDSVREELNEYVKSIIWGINIADLEEWKLLIRVTLRATNGIGVFKRAMRYPSDKEFEFSISVAIPNEKEVSYGVSKKVEEAFYVPLNNNNFYVLEPNFENYSNLYEYILESSKLAIHLAFTKGISCNGKKIIFLSDVTYKR</sequence>
<dbReference type="Pfam" id="PF15587">
    <property type="entry name" value="Imm9"/>
    <property type="match status" value="1"/>
</dbReference>
<comment type="caution">
    <text evidence="1">The sequence shown here is derived from an EMBL/GenBank/DDBJ whole genome shotgun (WGS) entry which is preliminary data.</text>
</comment>
<evidence type="ECO:0000313" key="2">
    <source>
        <dbReference type="Proteomes" id="UP001311730"/>
    </source>
</evidence>
<gene>
    <name evidence="1" type="primary">imm9</name>
    <name evidence="1" type="ORF">VJJ08_12025</name>
</gene>
<organism evidence="1 2">
    <name type="scientific">Capnocytophaga gingivalis</name>
    <dbReference type="NCBI Taxonomy" id="1017"/>
    <lineage>
        <taxon>Bacteria</taxon>
        <taxon>Pseudomonadati</taxon>
        <taxon>Bacteroidota</taxon>
        <taxon>Flavobacteriia</taxon>
        <taxon>Flavobacteriales</taxon>
        <taxon>Flavobacteriaceae</taxon>
        <taxon>Capnocytophaga</taxon>
    </lineage>
</organism>
<dbReference type="EMBL" id="JAYKBW010000014">
    <property type="protein sequence ID" value="MEB3076016.1"/>
    <property type="molecule type" value="Genomic_DNA"/>
</dbReference>
<protein>
    <submittedName>
        <fullName evidence="1">Imm9 family immunity protein</fullName>
    </submittedName>
</protein>
<accession>A0ABU5ZAM8</accession>
<name>A0ABU5ZAM8_9FLAO</name>